<organism evidence="2 3">
    <name type="scientific">Haladaptatus litoreus</name>
    <dbReference type="NCBI Taxonomy" id="553468"/>
    <lineage>
        <taxon>Archaea</taxon>
        <taxon>Methanobacteriati</taxon>
        <taxon>Methanobacteriota</taxon>
        <taxon>Stenosarchaea group</taxon>
        <taxon>Halobacteria</taxon>
        <taxon>Halobacteriales</taxon>
        <taxon>Haladaptataceae</taxon>
        <taxon>Haladaptatus</taxon>
    </lineage>
</organism>
<feature type="compositionally biased region" description="Basic and acidic residues" evidence="1">
    <location>
        <begin position="1"/>
        <end position="17"/>
    </location>
</feature>
<feature type="compositionally biased region" description="Basic and acidic residues" evidence="1">
    <location>
        <begin position="37"/>
        <end position="49"/>
    </location>
</feature>
<proteinExistence type="predicted"/>
<dbReference type="RefSeq" id="WP_076432782.1">
    <property type="nucleotide sequence ID" value="NZ_FTNO01000007.1"/>
</dbReference>
<dbReference type="EMBL" id="FTNO01000007">
    <property type="protein sequence ID" value="SIR91264.1"/>
    <property type="molecule type" value="Genomic_DNA"/>
</dbReference>
<reference evidence="3" key="1">
    <citation type="submission" date="2017-01" db="EMBL/GenBank/DDBJ databases">
        <authorList>
            <person name="Varghese N."/>
            <person name="Submissions S."/>
        </authorList>
    </citation>
    <scope>NUCLEOTIDE SEQUENCE [LARGE SCALE GENOMIC DNA]</scope>
    <source>
        <strain evidence="3">CGMCC 1.7737</strain>
    </source>
</reference>
<dbReference type="Proteomes" id="UP000186914">
    <property type="component" value="Unassembled WGS sequence"/>
</dbReference>
<evidence type="ECO:0000313" key="3">
    <source>
        <dbReference type="Proteomes" id="UP000186914"/>
    </source>
</evidence>
<sequence length="67" mass="7588">MSDAAKKNLENMGRELLKQSQHTPLEARMKAFLADHQAPDDLKKAREQIAKGTPISDLVSEDRDERL</sequence>
<evidence type="ECO:0000313" key="2">
    <source>
        <dbReference type="EMBL" id="SIR91264.1"/>
    </source>
</evidence>
<feature type="region of interest" description="Disordered" evidence="1">
    <location>
        <begin position="36"/>
        <end position="67"/>
    </location>
</feature>
<dbReference type="AlphaFoldDB" id="A0A1N7ETB9"/>
<accession>A0A1N7ETB9</accession>
<feature type="region of interest" description="Disordered" evidence="1">
    <location>
        <begin position="1"/>
        <end position="24"/>
    </location>
</feature>
<evidence type="ECO:0000256" key="1">
    <source>
        <dbReference type="SAM" id="MobiDB-lite"/>
    </source>
</evidence>
<name>A0A1N7ETB9_9EURY</name>
<protein>
    <submittedName>
        <fullName evidence="2">Uncharacterized protein</fullName>
    </submittedName>
</protein>
<gene>
    <name evidence="2" type="ORF">SAMN05421858_4473</name>
</gene>
<keyword evidence="3" id="KW-1185">Reference proteome</keyword>